<dbReference type="GO" id="GO:0005829">
    <property type="term" value="C:cytosol"/>
    <property type="evidence" value="ECO:0007669"/>
    <property type="project" value="TreeGrafter"/>
</dbReference>
<proteinExistence type="inferred from homology"/>
<evidence type="ECO:0000313" key="3">
    <source>
        <dbReference type="EMBL" id="MEB3429335.1"/>
    </source>
</evidence>
<dbReference type="InterPro" id="IPR036059">
    <property type="entry name" value="TldD/PmbA_sf"/>
</dbReference>
<evidence type="ECO:0000313" key="4">
    <source>
        <dbReference type="Proteomes" id="UP001357733"/>
    </source>
</evidence>
<name>A0AAW9MY52_9FIRM</name>
<keyword evidence="4" id="KW-1185">Reference proteome</keyword>
<evidence type="ECO:0000256" key="1">
    <source>
        <dbReference type="ARBA" id="ARBA00005836"/>
    </source>
</evidence>
<protein>
    <submittedName>
        <fullName evidence="3">TldD/PmbA family protein</fullName>
    </submittedName>
</protein>
<comment type="similarity">
    <text evidence="1">Belongs to the peptidase U62 family.</text>
</comment>
<dbReference type="RefSeq" id="WP_324619532.1">
    <property type="nucleotide sequence ID" value="NZ_JAYKOT010000003.1"/>
</dbReference>
<dbReference type="GO" id="GO:0006508">
    <property type="term" value="P:proteolysis"/>
    <property type="evidence" value="ECO:0007669"/>
    <property type="project" value="InterPro"/>
</dbReference>
<dbReference type="AlphaFoldDB" id="A0AAW9MY52"/>
<dbReference type="EMBL" id="JAYKOT010000003">
    <property type="protein sequence ID" value="MEB3429335.1"/>
    <property type="molecule type" value="Genomic_DNA"/>
</dbReference>
<comment type="caution">
    <text evidence="3">The sequence shown here is derived from an EMBL/GenBank/DDBJ whole genome shotgun (WGS) entry which is preliminary data.</text>
</comment>
<dbReference type="GO" id="GO:0008237">
    <property type="term" value="F:metallopeptidase activity"/>
    <property type="evidence" value="ECO:0007669"/>
    <property type="project" value="InterPro"/>
</dbReference>
<evidence type="ECO:0000259" key="2">
    <source>
        <dbReference type="Pfam" id="PF19289"/>
    </source>
</evidence>
<organism evidence="3 4">
    <name type="scientific">Citroniella saccharovorans</name>
    <dbReference type="NCBI Taxonomy" id="2053367"/>
    <lineage>
        <taxon>Bacteria</taxon>
        <taxon>Bacillati</taxon>
        <taxon>Bacillota</taxon>
        <taxon>Tissierellia</taxon>
        <taxon>Tissierellales</taxon>
        <taxon>Peptoniphilaceae</taxon>
        <taxon>Citroniella</taxon>
    </lineage>
</organism>
<accession>A0AAW9MY52</accession>
<dbReference type="InterPro" id="IPR045569">
    <property type="entry name" value="Metalloprtase-TldD/E_C"/>
</dbReference>
<dbReference type="Proteomes" id="UP001357733">
    <property type="component" value="Unassembled WGS sequence"/>
</dbReference>
<dbReference type="Pfam" id="PF19289">
    <property type="entry name" value="PmbA_TldD_3rd"/>
    <property type="match status" value="1"/>
</dbReference>
<dbReference type="SUPFAM" id="SSF111283">
    <property type="entry name" value="Putative modulator of DNA gyrase, PmbA/TldD"/>
    <property type="match status" value="1"/>
</dbReference>
<dbReference type="PANTHER" id="PTHR30624:SF0">
    <property type="entry name" value="METALLOPROTEASE SLR0863"/>
    <property type="match status" value="1"/>
</dbReference>
<sequence length="471" mass="52787">MKLQLSNYLRDSKKEMKSIIEKLKEKYEYASILGTDVKGRSYRATVTGLNLGPSPDEERGFVIRIFDKGIFQEFSFNKLNEAEVLKTIDEELVKNREKYIVEKMTYKSKPLDEPIKESFFSEVKNLPENDNPEAILKDMDSIVKKYIKDYDKIINIILNLFVTEVNKVFISFNRDLEQSYAYTTAYAVAVAKDEKSVKTEFSAISGLAGSEIIESLDNKCKVSCEKAIELLGAEKIIPGDYDIICDPDFTGLIAHEAFGHGAEMDMFVKDRAKGKEYMGKRVGSDILNMRDGAKSYTEVSSYLFDDEGNLGSDTHIIVNGFLENGMADEISSLNLGVKPTGNGKRESYKRKAYTRMTNTFFDEGDSSLEEMMADMDYGFLIEGFTSGMEDPKNWGIQCVASKAREIKDGKLTGKIFSPVYLTGYVPDLLTSISKISKGLKLSGSGYCGKGWKEWVKTSTGGSYIKAKGRLS</sequence>
<gene>
    <name evidence="3" type="ORF">VLK81_04780</name>
</gene>
<dbReference type="PANTHER" id="PTHR30624">
    <property type="entry name" value="UNCHARACTERIZED PROTEIN TLDD AND PMBA"/>
    <property type="match status" value="1"/>
</dbReference>
<dbReference type="InterPro" id="IPR051463">
    <property type="entry name" value="Peptidase_U62_metallo"/>
</dbReference>
<reference evidence="3 4" key="1">
    <citation type="submission" date="2024-01" db="EMBL/GenBank/DDBJ databases">
        <title>Complete genome sequence of Citroniella saccharovorans strain M6.X9, isolated from human fecal sample.</title>
        <authorList>
            <person name="Cheng G."/>
            <person name="Westerholm M."/>
            <person name="Schnurer A."/>
        </authorList>
    </citation>
    <scope>NUCLEOTIDE SEQUENCE [LARGE SCALE GENOMIC DNA]</scope>
    <source>
        <strain evidence="3 4">DSM 29873</strain>
    </source>
</reference>
<feature type="domain" description="Metalloprotease TldD/E C-terminal" evidence="2">
    <location>
        <begin position="238"/>
        <end position="448"/>
    </location>
</feature>